<accession>A0A6G4X5I5</accession>
<dbReference type="PROSITE" id="PS50943">
    <property type="entry name" value="HTH_CROC1"/>
    <property type="match status" value="1"/>
</dbReference>
<reference evidence="2 3" key="1">
    <citation type="submission" date="2020-02" db="EMBL/GenBank/DDBJ databases">
        <title>Whole-genome analyses of novel actinobacteria.</title>
        <authorList>
            <person name="Sahin N."/>
            <person name="Tatar D."/>
        </authorList>
    </citation>
    <scope>NUCLEOTIDE SEQUENCE [LARGE SCALE GENOMIC DNA]</scope>
    <source>
        <strain evidence="2 3">SB3404</strain>
    </source>
</reference>
<dbReference type="Gene3D" id="1.10.260.40">
    <property type="entry name" value="lambda repressor-like DNA-binding domains"/>
    <property type="match status" value="1"/>
</dbReference>
<dbReference type="InterPro" id="IPR011990">
    <property type="entry name" value="TPR-like_helical_dom_sf"/>
</dbReference>
<name>A0A6G4X5I5_9ACTN</name>
<comment type="caution">
    <text evidence="2">The sequence shown here is derived from an EMBL/GenBank/DDBJ whole genome shotgun (WGS) entry which is preliminary data.</text>
</comment>
<protein>
    <submittedName>
        <fullName evidence="2">Helix-turn-helix domain-containing protein</fullName>
    </submittedName>
</protein>
<dbReference type="SMART" id="SM00530">
    <property type="entry name" value="HTH_XRE"/>
    <property type="match status" value="1"/>
</dbReference>
<dbReference type="InterPro" id="IPR010982">
    <property type="entry name" value="Lambda_DNA-bd_dom_sf"/>
</dbReference>
<organism evidence="2 3">
    <name type="scientific">Streptomyces boncukensis</name>
    <dbReference type="NCBI Taxonomy" id="2711219"/>
    <lineage>
        <taxon>Bacteria</taxon>
        <taxon>Bacillati</taxon>
        <taxon>Actinomycetota</taxon>
        <taxon>Actinomycetes</taxon>
        <taxon>Kitasatosporales</taxon>
        <taxon>Streptomycetaceae</taxon>
        <taxon>Streptomyces</taxon>
    </lineage>
</organism>
<dbReference type="CDD" id="cd00093">
    <property type="entry name" value="HTH_XRE"/>
    <property type="match status" value="1"/>
</dbReference>
<dbReference type="SUPFAM" id="SSF47413">
    <property type="entry name" value="lambda repressor-like DNA-binding domains"/>
    <property type="match status" value="1"/>
</dbReference>
<feature type="domain" description="HTH cro/C1-type" evidence="1">
    <location>
        <begin position="12"/>
        <end position="52"/>
    </location>
</feature>
<dbReference type="GO" id="GO:0003677">
    <property type="term" value="F:DNA binding"/>
    <property type="evidence" value="ECO:0007669"/>
    <property type="project" value="InterPro"/>
</dbReference>
<dbReference type="AlphaFoldDB" id="A0A6G4X5I5"/>
<sequence length="436" mass="46888">MDQQPTRFGPELRRRRLEAGLTLSGLAALVHYSKGQLSKVERGLKTPSPQLARLCDTALSADGALADLIPLHRAPEPPGNGVPTARKPEDATEGEAWLMHLSAEGPSWFQPVDRRTLMAAGAAGAASVVPLGAVRPVGPVPHPDDTTVLSAARSLFDQYRRLGQSTGPQLVLPPLIAQTHSLRQLASRSGPRTRHRLLALASRYAEYIGWLVQESGDDRGALRWTDHAVQLAEAGGDRDLAAYALVRRALVTLYRDDAAQTVELARRAQETGRPPRIRGLAAQREAQGHALAADYDACMRCLDRARELLTRESDEGSGAPVIGTTALPDPVAMITGWCLYDLGRPREAATVLDRETARLPADALRSQARYGLRRALAHAAAGETDHACTLTEALVPATDAVSSATVAADLRRLARAFTRRPSPATRALAPWFAGHP</sequence>
<dbReference type="Pfam" id="PF13560">
    <property type="entry name" value="HTH_31"/>
    <property type="match status" value="1"/>
</dbReference>
<dbReference type="InterPro" id="IPR001387">
    <property type="entry name" value="Cro/C1-type_HTH"/>
</dbReference>
<proteinExistence type="predicted"/>
<dbReference type="Proteomes" id="UP000477722">
    <property type="component" value="Unassembled WGS sequence"/>
</dbReference>
<dbReference type="EMBL" id="JAAKZZ010000506">
    <property type="protein sequence ID" value="NGO72658.1"/>
    <property type="molecule type" value="Genomic_DNA"/>
</dbReference>
<evidence type="ECO:0000313" key="3">
    <source>
        <dbReference type="Proteomes" id="UP000477722"/>
    </source>
</evidence>
<dbReference type="RefSeq" id="WP_165302336.1">
    <property type="nucleotide sequence ID" value="NZ_JAAKZZ010000506.1"/>
</dbReference>
<keyword evidence="3" id="KW-1185">Reference proteome</keyword>
<dbReference type="SUPFAM" id="SSF48452">
    <property type="entry name" value="TPR-like"/>
    <property type="match status" value="1"/>
</dbReference>
<evidence type="ECO:0000259" key="1">
    <source>
        <dbReference type="PROSITE" id="PS50943"/>
    </source>
</evidence>
<evidence type="ECO:0000313" key="2">
    <source>
        <dbReference type="EMBL" id="NGO72658.1"/>
    </source>
</evidence>
<gene>
    <name evidence="2" type="ORF">G5C65_30765</name>
</gene>